<gene>
    <name evidence="2" type="ORF">CBP31_13005</name>
</gene>
<dbReference type="OrthoDB" id="9805674at2"/>
<evidence type="ECO:0000313" key="3">
    <source>
        <dbReference type="Proteomes" id="UP000243937"/>
    </source>
</evidence>
<sequence length="484" mass="51572">MNNDTQQAEQKGIIMRAKESASAGVTHLEPEANEFVVSHVDPLANNAKIPDSATADSAPNEVKRIPHTPFGTFPLGVLPFGFGMTFTPSHIAKLIAGGEGAVDSKTEQEASIAMEVVAETAFEKSIASDQVLEGVAAPSVIIPEAKSLKHKAQESTAQETMAHELSASVLEQQSKVEPQEAEPAKTTHSLKKTKAAKKASLSKPLACVINHQWQSMHEQVAGRSHRNALQPMPCQDVAFSAIQPRPILLLADGAGSAAVSEQGAQALVSGISRLLNTLEQQVASLLDQPTSTAAEARQFCLLLIKHGIGLLTDKASEQRRAVKDFNATFLVAILGKENWLWLRVGDGGLVMETMTVEQNAEATAGAKMQLSPTLTVLGSSGKGEFANQTTFVNAHLQPEQVQSGFMPIAGLTGLALMSDGAAERLVAYDGSRASSQLSQWFHSLRAGKLKRHTLVQRLVAEEFVTGMSGDDCSLALLATEFVME</sequence>
<reference evidence="2 3" key="1">
    <citation type="journal article" date="2014" name="Int. J. Syst. Evol. Microbiol.">
        <title>Oceanisphaera profunda sp. nov., a marine bacterium isolated from deep-sea sediment, and emended description of the genus Oceanisphaera.</title>
        <authorList>
            <person name="Xu Z."/>
            <person name="Zhang X.Y."/>
            <person name="Su H.N."/>
            <person name="Yu Z.C."/>
            <person name="Liu C."/>
            <person name="Li H."/>
            <person name="Chen X.L."/>
            <person name="Song X.Y."/>
            <person name="Xie B.B."/>
            <person name="Qin Q.L."/>
            <person name="Zhou B.C."/>
            <person name="Shi M."/>
            <person name="Huang Y."/>
            <person name="Zhang Y.Z."/>
        </authorList>
    </citation>
    <scope>NUCLEOTIDE SEQUENCE [LARGE SCALE GENOMIC DNA]</scope>
    <source>
        <strain evidence="2 3">SM1222</strain>
    </source>
</reference>
<dbReference type="KEGG" id="opf:CBP31_13005"/>
<dbReference type="EMBL" id="CP021377">
    <property type="protein sequence ID" value="ART83425.1"/>
    <property type="molecule type" value="Genomic_DNA"/>
</dbReference>
<accession>A0A1Y0D8R9</accession>
<protein>
    <recommendedName>
        <fullName evidence="1">PPM-type phosphatase domain-containing protein</fullName>
    </recommendedName>
</protein>
<keyword evidence="3" id="KW-1185">Reference proteome</keyword>
<dbReference type="Pfam" id="PF13672">
    <property type="entry name" value="PP2C_2"/>
    <property type="match status" value="1"/>
</dbReference>
<proteinExistence type="predicted"/>
<name>A0A1Y0D8R9_9GAMM</name>
<dbReference type="Proteomes" id="UP000243937">
    <property type="component" value="Chromosome"/>
</dbReference>
<feature type="domain" description="PPM-type phosphatase" evidence="1">
    <location>
        <begin position="222"/>
        <end position="448"/>
    </location>
</feature>
<dbReference type="AlphaFoldDB" id="A0A1Y0D8R9"/>
<dbReference type="RefSeq" id="WP_087037975.1">
    <property type="nucleotide sequence ID" value="NZ_CP021377.1"/>
</dbReference>
<evidence type="ECO:0000259" key="1">
    <source>
        <dbReference type="Pfam" id="PF13672"/>
    </source>
</evidence>
<dbReference type="InterPro" id="IPR001932">
    <property type="entry name" value="PPM-type_phosphatase-like_dom"/>
</dbReference>
<organism evidence="2 3">
    <name type="scientific">Oceanisphaera profunda</name>
    <dbReference type="NCBI Taxonomy" id="1416627"/>
    <lineage>
        <taxon>Bacteria</taxon>
        <taxon>Pseudomonadati</taxon>
        <taxon>Pseudomonadota</taxon>
        <taxon>Gammaproteobacteria</taxon>
        <taxon>Aeromonadales</taxon>
        <taxon>Aeromonadaceae</taxon>
        <taxon>Oceanisphaera</taxon>
    </lineage>
</organism>
<evidence type="ECO:0000313" key="2">
    <source>
        <dbReference type="EMBL" id="ART83425.1"/>
    </source>
</evidence>